<evidence type="ECO:0000256" key="2">
    <source>
        <dbReference type="ARBA" id="ARBA00022448"/>
    </source>
</evidence>
<evidence type="ECO:0000256" key="3">
    <source>
        <dbReference type="ARBA" id="ARBA00022729"/>
    </source>
</evidence>
<keyword evidence="5" id="KW-1185">Reference proteome</keyword>
<organism evidence="4 5">
    <name type="scientific">Paenibacillus montanisoli</name>
    <dbReference type="NCBI Taxonomy" id="2081970"/>
    <lineage>
        <taxon>Bacteria</taxon>
        <taxon>Bacillati</taxon>
        <taxon>Bacillota</taxon>
        <taxon>Bacilli</taxon>
        <taxon>Bacillales</taxon>
        <taxon>Paenibacillaceae</taxon>
        <taxon>Paenibacillus</taxon>
    </lineage>
</organism>
<comment type="similarity">
    <text evidence="1">Belongs to the bacterial solute-binding protein 7 family.</text>
</comment>
<dbReference type="InterPro" id="IPR038404">
    <property type="entry name" value="TRAP_DctP_sf"/>
</dbReference>
<keyword evidence="3" id="KW-0732">Signal</keyword>
<dbReference type="PANTHER" id="PTHR33376:SF7">
    <property type="entry name" value="C4-DICARBOXYLATE-BINDING PROTEIN DCTB"/>
    <property type="match status" value="1"/>
</dbReference>
<dbReference type="SUPFAM" id="SSF53850">
    <property type="entry name" value="Periplasmic binding protein-like II"/>
    <property type="match status" value="1"/>
</dbReference>
<dbReference type="PANTHER" id="PTHR33376">
    <property type="match status" value="1"/>
</dbReference>
<name>A0A328U0Y9_9BACL</name>
<dbReference type="GO" id="GO:0030288">
    <property type="term" value="C:outer membrane-bounded periplasmic space"/>
    <property type="evidence" value="ECO:0007669"/>
    <property type="project" value="InterPro"/>
</dbReference>
<reference evidence="4 5" key="1">
    <citation type="submission" date="2018-06" db="EMBL/GenBank/DDBJ databases">
        <title>Paenibacillus montanisoli sp. nov., isolated from mountain area soil.</title>
        <authorList>
            <person name="Wu M."/>
        </authorList>
    </citation>
    <scope>NUCLEOTIDE SEQUENCE [LARGE SCALE GENOMIC DNA]</scope>
    <source>
        <strain evidence="4 5">RA17</strain>
    </source>
</reference>
<dbReference type="GO" id="GO:0055085">
    <property type="term" value="P:transmembrane transport"/>
    <property type="evidence" value="ECO:0007669"/>
    <property type="project" value="InterPro"/>
</dbReference>
<dbReference type="EMBL" id="QLUW01000002">
    <property type="protein sequence ID" value="RAP76319.1"/>
    <property type="molecule type" value="Genomic_DNA"/>
</dbReference>
<evidence type="ECO:0000313" key="5">
    <source>
        <dbReference type="Proteomes" id="UP000249260"/>
    </source>
</evidence>
<protein>
    <submittedName>
        <fullName evidence="4">C4-dicarboxylate ABC transporter</fullName>
    </submittedName>
</protein>
<dbReference type="RefSeq" id="WP_112882540.1">
    <property type="nucleotide sequence ID" value="NZ_QLUW01000002.1"/>
</dbReference>
<proteinExistence type="inferred from homology"/>
<accession>A0A328U0Y9</accession>
<dbReference type="InterPro" id="IPR018389">
    <property type="entry name" value="DctP_fam"/>
</dbReference>
<dbReference type="Pfam" id="PF03480">
    <property type="entry name" value="DctP"/>
    <property type="match status" value="1"/>
</dbReference>
<gene>
    <name evidence="4" type="ORF">DL346_13040</name>
</gene>
<keyword evidence="2" id="KW-0813">Transport</keyword>
<comment type="caution">
    <text evidence="4">The sequence shown here is derived from an EMBL/GenBank/DDBJ whole genome shotgun (WGS) entry which is preliminary data.</text>
</comment>
<dbReference type="Gene3D" id="3.40.190.170">
    <property type="entry name" value="Bacterial extracellular solute-binding protein, family 7"/>
    <property type="match status" value="1"/>
</dbReference>
<dbReference type="AlphaFoldDB" id="A0A328U0Y9"/>
<dbReference type="InterPro" id="IPR004682">
    <property type="entry name" value="TRAP_DctP"/>
</dbReference>
<evidence type="ECO:0000313" key="4">
    <source>
        <dbReference type="EMBL" id="RAP76319.1"/>
    </source>
</evidence>
<dbReference type="NCBIfam" id="TIGR00787">
    <property type="entry name" value="dctP"/>
    <property type="match status" value="1"/>
</dbReference>
<sequence>MKSYIAIAVFVCLGLLSAILVGFHSRFGSEPLPYDDEQAELGRDLVIKFSYVVAENTPKGQAAADFAKRVREKTNDRVKVELFPNGMLFNEDNEVEALQHGSIQMIAPSFSNISSLSPPWLLMDLPFAFPSDDAVSEAFQGDIGKRLMDLLERSNIVGLAFWENGFRQLTSSKGPIKTPEDLRNLRFRIQPSRVIDAQYRTLGAETLALPFNQVYRSLENGTVDGEENSISNIYSKKLYQVQDYLTLSNHSYLGYGVLMNKTFWDQLPPELQRAISEAMAETTIWANRNARIINQKQWREMQADSNLQVYALSKDDQSHWRQLLQPVYDEFSPVIGRELMSDLERLQLKYAGK</sequence>
<dbReference type="NCBIfam" id="NF037995">
    <property type="entry name" value="TRAP_S1"/>
    <property type="match status" value="1"/>
</dbReference>
<dbReference type="OrthoDB" id="9776801at2"/>
<evidence type="ECO:0000256" key="1">
    <source>
        <dbReference type="ARBA" id="ARBA00009023"/>
    </source>
</evidence>
<dbReference type="Proteomes" id="UP000249260">
    <property type="component" value="Unassembled WGS sequence"/>
</dbReference>
<dbReference type="PIRSF" id="PIRSF006470">
    <property type="entry name" value="DctB"/>
    <property type="match status" value="1"/>
</dbReference>